<keyword evidence="7" id="KW-0547">Nucleotide-binding</keyword>
<dbReference type="GO" id="GO:0004594">
    <property type="term" value="F:pantothenate kinase activity"/>
    <property type="evidence" value="ECO:0007669"/>
    <property type="project" value="TreeGrafter"/>
</dbReference>
<dbReference type="InterPro" id="IPR004567">
    <property type="entry name" value="Type_II_PanK"/>
</dbReference>
<evidence type="ECO:0000313" key="19">
    <source>
        <dbReference type="Proteomes" id="UP000275846"/>
    </source>
</evidence>
<keyword evidence="11" id="KW-0944">Nitration</keyword>
<evidence type="ECO:0000256" key="4">
    <source>
        <dbReference type="ARBA" id="ARBA00019490"/>
    </source>
</evidence>
<keyword evidence="9" id="KW-0067">ATP-binding</keyword>
<dbReference type="PANTHER" id="PTHR12280">
    <property type="entry name" value="PANTOTHENATE KINASE"/>
    <property type="match status" value="1"/>
</dbReference>
<keyword evidence="6" id="KW-0479">Metal-binding</keyword>
<feature type="region of interest" description="Disordered" evidence="16">
    <location>
        <begin position="679"/>
        <end position="711"/>
    </location>
</feature>
<evidence type="ECO:0000256" key="3">
    <source>
        <dbReference type="ARBA" id="ARBA00011388"/>
    </source>
</evidence>
<dbReference type="STRING" id="70667.A0A3P7C2A6"/>
<feature type="domain" description="Damage-control phosphatase ARMT1-like metal-binding" evidence="17">
    <location>
        <begin position="751"/>
        <end position="1061"/>
    </location>
</feature>
<dbReference type="Pfam" id="PF01937">
    <property type="entry name" value="ARMT1-like_dom"/>
    <property type="match status" value="1"/>
</dbReference>
<dbReference type="GO" id="GO:0005829">
    <property type="term" value="C:cytosol"/>
    <property type="evidence" value="ECO:0007669"/>
    <property type="project" value="TreeGrafter"/>
</dbReference>
<evidence type="ECO:0000256" key="15">
    <source>
        <dbReference type="ARBA" id="ARBA00046055"/>
    </source>
</evidence>
<dbReference type="GO" id="GO:0046872">
    <property type="term" value="F:metal ion binding"/>
    <property type="evidence" value="ECO:0007669"/>
    <property type="project" value="UniProtKB-KW"/>
</dbReference>
<dbReference type="Gene3D" id="1.20.1700.10">
    <property type="entry name" value="AF1104-like"/>
    <property type="match status" value="1"/>
</dbReference>
<keyword evidence="8" id="KW-0378">Hydrolase</keyword>
<evidence type="ECO:0000256" key="9">
    <source>
        <dbReference type="ARBA" id="ARBA00022840"/>
    </source>
</evidence>
<evidence type="ECO:0000256" key="7">
    <source>
        <dbReference type="ARBA" id="ARBA00022741"/>
    </source>
</evidence>
<comment type="cofactor">
    <cofactor evidence="2">
        <name>Ni(2+)</name>
        <dbReference type="ChEBI" id="CHEBI:49786"/>
    </cofactor>
</comment>
<comment type="function">
    <text evidence="15">Phosphatase which shows a preference for 4'-phosphopantetheine and its oxidatively damaged forms (sulfonate or S-sulfonate), providing strong indirect evidence that the phosphatase activity pre-empts damage in the coenzyme A (CoA) pathway. Hydrolyzing excess 4'-phosphopantetheine could constitute a directed overflow mechanism to prevent its oxidation to the S-sulfonate, sulfonate, or other forms. Hydrolyzing 4'-phosphopantetheine sulfonate or S-sulfonate would forestall their conversion to inactive forms of CoA and acyl carrier protein. May play a role in the physiological regulation of CoA intracellular levels.</text>
</comment>
<feature type="compositionally biased region" description="Polar residues" evidence="16">
    <location>
        <begin position="653"/>
        <end position="663"/>
    </location>
</feature>
<feature type="region of interest" description="Disordered" evidence="16">
    <location>
        <begin position="638"/>
        <end position="663"/>
    </location>
</feature>
<reference evidence="18 19" key="1">
    <citation type="submission" date="2018-11" db="EMBL/GenBank/DDBJ databases">
        <authorList>
            <consortium name="Pathogen Informatics"/>
        </authorList>
    </citation>
    <scope>NUCLEOTIDE SEQUENCE [LARGE SCALE GENOMIC DNA]</scope>
    <source>
        <strain evidence="18 19">NST_G2</strain>
    </source>
</reference>
<dbReference type="Proteomes" id="UP000275846">
    <property type="component" value="Unassembled WGS sequence"/>
</dbReference>
<evidence type="ECO:0000256" key="6">
    <source>
        <dbReference type="ARBA" id="ARBA00022723"/>
    </source>
</evidence>
<dbReference type="EMBL" id="UYSU01033535">
    <property type="protein sequence ID" value="VDL92469.1"/>
    <property type="molecule type" value="Genomic_DNA"/>
</dbReference>
<gene>
    <name evidence="18" type="ORF">SSLN_LOCUS6084</name>
</gene>
<keyword evidence="10" id="KW-0173">Coenzyme A biosynthesis</keyword>
<keyword evidence="5" id="KW-0533">Nickel</keyword>
<evidence type="ECO:0000256" key="2">
    <source>
        <dbReference type="ARBA" id="ARBA00001967"/>
    </source>
</evidence>
<dbReference type="AlphaFoldDB" id="A0A3P7C2A6"/>
<dbReference type="CDD" id="cd24123">
    <property type="entry name" value="ASKHA_NBD_PanK-II_Pank4"/>
    <property type="match status" value="1"/>
</dbReference>
<keyword evidence="12" id="KW-0464">Manganese</keyword>
<dbReference type="GO" id="GO:0005634">
    <property type="term" value="C:nucleus"/>
    <property type="evidence" value="ECO:0007669"/>
    <property type="project" value="TreeGrafter"/>
</dbReference>
<evidence type="ECO:0000256" key="8">
    <source>
        <dbReference type="ARBA" id="ARBA00022801"/>
    </source>
</evidence>
<evidence type="ECO:0000256" key="1">
    <source>
        <dbReference type="ARBA" id="ARBA00001936"/>
    </source>
</evidence>
<dbReference type="NCBIfam" id="TIGR00555">
    <property type="entry name" value="panK_eukar"/>
    <property type="match status" value="1"/>
</dbReference>
<evidence type="ECO:0000256" key="10">
    <source>
        <dbReference type="ARBA" id="ARBA00022993"/>
    </source>
</evidence>
<dbReference type="Gene3D" id="3.30.420.510">
    <property type="match status" value="1"/>
</dbReference>
<keyword evidence="19" id="KW-1185">Reference proteome</keyword>
<comment type="cofactor">
    <cofactor evidence="1">
        <name>Mn(2+)</name>
        <dbReference type="ChEBI" id="CHEBI:29035"/>
    </cofactor>
</comment>
<dbReference type="Gene3D" id="3.40.50.10880">
    <property type="entry name" value="Uncharacterised protein PF01937, DUF89, domain 3"/>
    <property type="match status" value="1"/>
</dbReference>
<evidence type="ECO:0000256" key="11">
    <source>
        <dbReference type="ARBA" id="ARBA00023074"/>
    </source>
</evidence>
<dbReference type="Pfam" id="PF03630">
    <property type="entry name" value="Fumble"/>
    <property type="match status" value="2"/>
</dbReference>
<dbReference type="InterPro" id="IPR035073">
    <property type="entry name" value="At2g17340_3_helix_bundle"/>
</dbReference>
<dbReference type="Gene3D" id="3.30.420.40">
    <property type="match status" value="2"/>
</dbReference>
<dbReference type="GO" id="GO:0015937">
    <property type="term" value="P:coenzyme A biosynthetic process"/>
    <property type="evidence" value="ECO:0007669"/>
    <property type="project" value="UniProtKB-KW"/>
</dbReference>
<dbReference type="InterPro" id="IPR036075">
    <property type="entry name" value="ARMT-1-like_metal-bd_sf"/>
</dbReference>
<dbReference type="SUPFAM" id="SSF53067">
    <property type="entry name" value="Actin-like ATPase domain"/>
    <property type="match status" value="3"/>
</dbReference>
<evidence type="ECO:0000313" key="18">
    <source>
        <dbReference type="EMBL" id="VDL92469.1"/>
    </source>
</evidence>
<organism evidence="18 19">
    <name type="scientific">Schistocephalus solidus</name>
    <name type="common">Tapeworm</name>
    <dbReference type="NCBI Taxonomy" id="70667"/>
    <lineage>
        <taxon>Eukaryota</taxon>
        <taxon>Metazoa</taxon>
        <taxon>Spiralia</taxon>
        <taxon>Lophotrochozoa</taxon>
        <taxon>Platyhelminthes</taxon>
        <taxon>Cestoda</taxon>
        <taxon>Eucestoda</taxon>
        <taxon>Diphyllobothriidea</taxon>
        <taxon>Diphyllobothriidae</taxon>
        <taxon>Schistocephalus</taxon>
    </lineage>
</organism>
<sequence>MPCTLHFSFTQSTVMSYASPIDISSFTELEKKHNVLSECLFALDIGGSLAKLAYQTTFRYKVCLPKQLPDPHSKRKMTVCGPFDFYDYREHEYEGHKLCFIKFETRFIEACLDFIRDNIMPDVVNKHQKLVGRVTGGGAFKFLNTITTKLPGITIEREDEMESLVRGCAFLLRNIPDEVFTYDKRAEPAHIFLSSCMVDTYPFLLVNIGSGVSFLKVESGGTYSRVGGTSLGGGTFWGIGALFSGAGLSFDELLDLADQGNHLQVDMLVRDIYGGAYESLGLAGDTIASSFGLAARRPEEARRPADLIKALLIAVSNFSLLFASSNIGQLACLYARLNNVQRILFGGFFIRGHALTMEETHIQWILLPHWKRKSKMQTKEDAKNLIHQHVASLIISHRPRRAIPPAKVKAIRELKKDEEIFIVPVDKGRKLVDGLEYTAVSSTQFLEKLRGITIAPDEIIMSFDVVSLFTSIPKELAMRVVDDLPDGTKTEGEPKQRPETFYMRNVLEATERSLRPLNVGVGYRPEATIRRLVIQPKGRLPPADTSGVIYRVDCLDCAANYCGMTDKRMGTRMLEHTLVVISFAVRYWSQGKMKAMFLRHEGYLGAVGAFMKNRMQGNSLAGSSTSWSESKVAGAPSFSVPGSGRRSIYPIQPHSSSSGQVRSPSDVFLSNTAFSGAANSLESETATDAPDDDSSTEKQLTPGPRFSLESNPRTLDFSTEWSAFELEHVVGVSLTTFPLLLSPADYQGAERIRQKAEESQSDTKSDAKARSQQFADLYFAFLSELADYPSGRGILTVRCILEAQQHFLRKLGFPDAFCHQKKLENSWALSFFPGMMERLKALDWSERQVALARGILAGNIFDWGASEAVRFFMQSQNSVDGMASFEQTQNKIPPRPWLMDDFDRWIQRIAVRERRPHCVLIFCDNSGADLILGVLPFAIECLDWGCKVILTANSDPAINDVTYPELLFLMNQVAELDERLTAALNSRRLICVDNGQNSPCLDLRRVSQNLVKLVNDEKVDLIVLEGMGRAVHTNLYARFCVDCLKIAVIKNSWLAGHLGGNLFSVIFKYEHYSSDVAHERNPSDSASTVSSNP</sequence>
<proteinExistence type="predicted"/>
<evidence type="ECO:0000256" key="14">
    <source>
        <dbReference type="ARBA" id="ARBA00032948"/>
    </source>
</evidence>
<name>A0A3P7C2A6_SCHSO</name>
<dbReference type="OrthoDB" id="498611at2759"/>
<dbReference type="InterPro" id="IPR002791">
    <property type="entry name" value="ARMT1-like_metal-bd"/>
</dbReference>
<comment type="catalytic activity">
    <reaction evidence="13">
        <text>(R)-4'-phospho-S-sulfopantetheine + H2O = (R)-S-sulfopantetheine + phosphate</text>
        <dbReference type="Rhea" id="RHEA:68340"/>
        <dbReference type="ChEBI" id="CHEBI:15377"/>
        <dbReference type="ChEBI" id="CHEBI:43474"/>
        <dbReference type="ChEBI" id="CHEBI:177302"/>
        <dbReference type="ChEBI" id="CHEBI:177303"/>
    </reaction>
    <physiologicalReaction direction="left-to-right" evidence="13">
        <dbReference type="Rhea" id="RHEA:68341"/>
    </physiologicalReaction>
</comment>
<protein>
    <recommendedName>
        <fullName evidence="4">4'-phosphopantetheine phosphatase</fullName>
    </recommendedName>
    <alternativeName>
        <fullName evidence="14">Inactive pantothenic acid kinase 4</fullName>
    </alternativeName>
</protein>
<dbReference type="GO" id="GO:0016787">
    <property type="term" value="F:hydrolase activity"/>
    <property type="evidence" value="ECO:0007669"/>
    <property type="project" value="UniProtKB-KW"/>
</dbReference>
<dbReference type="PANTHER" id="PTHR12280:SF20">
    <property type="entry name" value="4'-PHOSPHOPANTETHEINE PHOSPHATASE"/>
    <property type="match status" value="1"/>
</dbReference>
<dbReference type="GO" id="GO:0005524">
    <property type="term" value="F:ATP binding"/>
    <property type="evidence" value="ECO:0007669"/>
    <property type="project" value="UniProtKB-KW"/>
</dbReference>
<evidence type="ECO:0000259" key="17">
    <source>
        <dbReference type="Pfam" id="PF01937"/>
    </source>
</evidence>
<accession>A0A3P7C2A6</accession>
<evidence type="ECO:0000256" key="16">
    <source>
        <dbReference type="SAM" id="MobiDB-lite"/>
    </source>
</evidence>
<evidence type="ECO:0000256" key="12">
    <source>
        <dbReference type="ARBA" id="ARBA00023211"/>
    </source>
</evidence>
<evidence type="ECO:0000256" key="5">
    <source>
        <dbReference type="ARBA" id="ARBA00022596"/>
    </source>
</evidence>
<comment type="subunit">
    <text evidence="3">Homodimer. Interacts with PKM.</text>
</comment>
<evidence type="ECO:0000256" key="13">
    <source>
        <dbReference type="ARBA" id="ARBA00029347"/>
    </source>
</evidence>
<dbReference type="SUPFAM" id="SSF111321">
    <property type="entry name" value="AF1104-like"/>
    <property type="match status" value="1"/>
</dbReference>
<dbReference type="InterPro" id="IPR043129">
    <property type="entry name" value="ATPase_NBD"/>
</dbReference>